<accession>A0A9J5WIA1</accession>
<evidence type="ECO:0000313" key="1">
    <source>
        <dbReference type="EMBL" id="KAG5574940.1"/>
    </source>
</evidence>
<gene>
    <name evidence="1" type="ORF">H5410_055074</name>
</gene>
<sequence length="188" mass="21254">MRKILQAEQSTPPGLSCSCLHPTNCNILPLSIPLKMLNVCGRMQAWPVPLTGAGLIQNHQVAADETGNHEQTEQSNDEANHKVETVNQDVKHNYQRIIIKSHGEASCSLLDHNQYLESSLLPKAQEHTWVELYMGHQRIQTQDQTFACTYKLKATVRLDSQTKFQEKDRLCCSDSSKMPTGVCRIRQK</sequence>
<dbReference type="PROSITE" id="PS51257">
    <property type="entry name" value="PROKAR_LIPOPROTEIN"/>
    <property type="match status" value="1"/>
</dbReference>
<evidence type="ECO:0000313" key="2">
    <source>
        <dbReference type="Proteomes" id="UP000824120"/>
    </source>
</evidence>
<protein>
    <submittedName>
        <fullName evidence="1">Uncharacterized protein</fullName>
    </submittedName>
</protein>
<name>A0A9J5WIA1_SOLCO</name>
<organism evidence="1 2">
    <name type="scientific">Solanum commersonii</name>
    <name type="common">Commerson's wild potato</name>
    <name type="synonym">Commerson's nightshade</name>
    <dbReference type="NCBI Taxonomy" id="4109"/>
    <lineage>
        <taxon>Eukaryota</taxon>
        <taxon>Viridiplantae</taxon>
        <taxon>Streptophyta</taxon>
        <taxon>Embryophyta</taxon>
        <taxon>Tracheophyta</taxon>
        <taxon>Spermatophyta</taxon>
        <taxon>Magnoliopsida</taxon>
        <taxon>eudicotyledons</taxon>
        <taxon>Gunneridae</taxon>
        <taxon>Pentapetalae</taxon>
        <taxon>asterids</taxon>
        <taxon>lamiids</taxon>
        <taxon>Solanales</taxon>
        <taxon>Solanaceae</taxon>
        <taxon>Solanoideae</taxon>
        <taxon>Solaneae</taxon>
        <taxon>Solanum</taxon>
    </lineage>
</organism>
<dbReference type="AlphaFoldDB" id="A0A9J5WIA1"/>
<dbReference type="Proteomes" id="UP000824120">
    <property type="component" value="Chromosome 11"/>
</dbReference>
<dbReference type="EMBL" id="JACXVP010000011">
    <property type="protein sequence ID" value="KAG5574940.1"/>
    <property type="molecule type" value="Genomic_DNA"/>
</dbReference>
<proteinExistence type="predicted"/>
<comment type="caution">
    <text evidence="1">The sequence shown here is derived from an EMBL/GenBank/DDBJ whole genome shotgun (WGS) entry which is preliminary data.</text>
</comment>
<reference evidence="1 2" key="1">
    <citation type="submission" date="2020-09" db="EMBL/GenBank/DDBJ databases">
        <title>De no assembly of potato wild relative species, Solanum commersonii.</title>
        <authorList>
            <person name="Cho K."/>
        </authorList>
    </citation>
    <scope>NUCLEOTIDE SEQUENCE [LARGE SCALE GENOMIC DNA]</scope>
    <source>
        <strain evidence="1">LZ3.2</strain>
        <tissue evidence="1">Leaf</tissue>
    </source>
</reference>
<keyword evidence="2" id="KW-1185">Reference proteome</keyword>